<reference evidence="2" key="1">
    <citation type="submission" date="2021-12" db="EMBL/GenBank/DDBJ databases">
        <title>Prjna785345.</title>
        <authorList>
            <person name="Rujirawat T."/>
            <person name="Krajaejun T."/>
        </authorList>
    </citation>
    <scope>NUCLEOTIDE SEQUENCE</scope>
    <source>
        <strain evidence="2">Pi057C3</strain>
    </source>
</reference>
<evidence type="ECO:0000256" key="1">
    <source>
        <dbReference type="ARBA" id="ARBA00037964"/>
    </source>
</evidence>
<accession>A0AAD5LLK2</accession>
<name>A0AAD5LLK2_PYTIN</name>
<proteinExistence type="inferred from homology"/>
<evidence type="ECO:0000313" key="3">
    <source>
        <dbReference type="Proteomes" id="UP001209570"/>
    </source>
</evidence>
<dbReference type="Proteomes" id="UP001209570">
    <property type="component" value="Unassembled WGS sequence"/>
</dbReference>
<keyword evidence="3" id="KW-1185">Reference proteome</keyword>
<dbReference type="EMBL" id="JAKCXM010000096">
    <property type="protein sequence ID" value="KAJ0402743.1"/>
    <property type="molecule type" value="Genomic_DNA"/>
</dbReference>
<evidence type="ECO:0000313" key="2">
    <source>
        <dbReference type="EMBL" id="KAJ0402743.1"/>
    </source>
</evidence>
<gene>
    <name evidence="2" type="ORF">P43SY_007885</name>
</gene>
<dbReference type="AlphaFoldDB" id="A0AAD5LLK2"/>
<protein>
    <submittedName>
        <fullName evidence="2">Uncharacterized protein</fullName>
    </submittedName>
</protein>
<dbReference type="Pfam" id="PF03452">
    <property type="entry name" value="Anp1"/>
    <property type="match status" value="1"/>
</dbReference>
<dbReference type="InterPro" id="IPR029044">
    <property type="entry name" value="Nucleotide-diphossugar_trans"/>
</dbReference>
<dbReference type="InterPro" id="IPR052086">
    <property type="entry name" value="Mannan_Polymerase_Subunit"/>
</dbReference>
<comment type="caution">
    <text evidence="2">The sequence shown here is derived from an EMBL/GenBank/DDBJ whole genome shotgun (WGS) entry which is preliminary data.</text>
</comment>
<organism evidence="2 3">
    <name type="scientific">Pythium insidiosum</name>
    <name type="common">Pythiosis disease agent</name>
    <dbReference type="NCBI Taxonomy" id="114742"/>
    <lineage>
        <taxon>Eukaryota</taxon>
        <taxon>Sar</taxon>
        <taxon>Stramenopiles</taxon>
        <taxon>Oomycota</taxon>
        <taxon>Peronosporomycetes</taxon>
        <taxon>Pythiales</taxon>
        <taxon>Pythiaceae</taxon>
        <taxon>Pythium</taxon>
    </lineage>
</organism>
<dbReference type="PANTHER" id="PTHR43083">
    <property type="entry name" value="MANNAN POLYMERASE II"/>
    <property type="match status" value="1"/>
</dbReference>
<dbReference type="Gene3D" id="3.90.550.10">
    <property type="entry name" value="Spore Coat Polysaccharide Biosynthesis Protein SpsA, Chain A"/>
    <property type="match status" value="1"/>
</dbReference>
<dbReference type="PANTHER" id="PTHR43083:SF6">
    <property type="entry name" value="MANNAN POLYMERASE COMPLEXES SUBUNIT MNN9"/>
    <property type="match status" value="1"/>
</dbReference>
<comment type="similarity">
    <text evidence="1">Belongs to the ANP1/MMN9/VAN1 family.</text>
</comment>
<sequence length="387" mass="43991">MRARPTSRVAAAATAPSLQRRLLLVVLVALVLFEVLRSFGTQAPVVSVLHPRTPSLSPANGPAPSHDTWPLRHFPHAAETTQTFPQYGTSERGVHYRLENTLLLSKRDTRKNALLVVVVLNDHTSWGPKRSAADFFELFAAFTHPKHQTSLTLLTSSATEFRVLQQELQQRIHEYAVLSLLLRNDLNLAHSLSRDNRHDHRVQKERRRMLARYRNFALLSTLAPWHEHVVWLDADVHIVPPVLVSKMIASQREIVEPICLYGEPPNTYEYDLNAWVGTRKRPGSLRGERNGFVPGDLHVNRMTQYRDDPREFIPLDSVGGTMLYVRAEVHRQGVLFPHHYVVGGQWDLEGFDGIETEGLCYSAHFLGFKCWGMPHDAIYHVRSASGH</sequence>
<dbReference type="SUPFAM" id="SSF53448">
    <property type="entry name" value="Nucleotide-diphospho-sugar transferases"/>
    <property type="match status" value="1"/>
</dbReference>